<evidence type="ECO:0000256" key="1">
    <source>
        <dbReference type="SAM" id="MobiDB-lite"/>
    </source>
</evidence>
<feature type="region of interest" description="Disordered" evidence="1">
    <location>
        <begin position="1"/>
        <end position="74"/>
    </location>
</feature>
<dbReference type="Proteomes" id="UP001054945">
    <property type="component" value="Unassembled WGS sequence"/>
</dbReference>
<evidence type="ECO:0000313" key="2">
    <source>
        <dbReference type="EMBL" id="GIY90763.1"/>
    </source>
</evidence>
<sequence length="74" mass="8526">MPKGGPKSRIGCQKGTKVRVRMPKEGSKSKDKRCQKESKSKDKMPKGGGQNQRIRCQKSRDRIRGSNRQVQRWQ</sequence>
<accession>A0AAV4X7V5</accession>
<evidence type="ECO:0000313" key="3">
    <source>
        <dbReference type="Proteomes" id="UP001054945"/>
    </source>
</evidence>
<keyword evidence="3" id="KW-1185">Reference proteome</keyword>
<dbReference type="AlphaFoldDB" id="A0AAV4X7V5"/>
<dbReference type="EMBL" id="BPLR01017349">
    <property type="protein sequence ID" value="GIY90763.1"/>
    <property type="molecule type" value="Genomic_DNA"/>
</dbReference>
<organism evidence="2 3">
    <name type="scientific">Caerostris extrusa</name>
    <name type="common">Bark spider</name>
    <name type="synonym">Caerostris bankana</name>
    <dbReference type="NCBI Taxonomy" id="172846"/>
    <lineage>
        <taxon>Eukaryota</taxon>
        <taxon>Metazoa</taxon>
        <taxon>Ecdysozoa</taxon>
        <taxon>Arthropoda</taxon>
        <taxon>Chelicerata</taxon>
        <taxon>Arachnida</taxon>
        <taxon>Araneae</taxon>
        <taxon>Araneomorphae</taxon>
        <taxon>Entelegynae</taxon>
        <taxon>Araneoidea</taxon>
        <taxon>Araneidae</taxon>
        <taxon>Caerostris</taxon>
    </lineage>
</organism>
<reference evidence="2 3" key="1">
    <citation type="submission" date="2021-06" db="EMBL/GenBank/DDBJ databases">
        <title>Caerostris extrusa draft genome.</title>
        <authorList>
            <person name="Kono N."/>
            <person name="Arakawa K."/>
        </authorList>
    </citation>
    <scope>NUCLEOTIDE SEQUENCE [LARGE SCALE GENOMIC DNA]</scope>
</reference>
<protein>
    <submittedName>
        <fullName evidence="2">Uncharacterized protein</fullName>
    </submittedName>
</protein>
<feature type="compositionally biased region" description="Basic and acidic residues" evidence="1">
    <location>
        <begin position="22"/>
        <end position="45"/>
    </location>
</feature>
<name>A0AAV4X7V5_CAEEX</name>
<gene>
    <name evidence="2" type="ORF">CEXT_651651</name>
</gene>
<proteinExistence type="predicted"/>
<comment type="caution">
    <text evidence="2">The sequence shown here is derived from an EMBL/GenBank/DDBJ whole genome shotgun (WGS) entry which is preliminary data.</text>
</comment>